<reference evidence="2" key="1">
    <citation type="journal article" date="2015" name="Nature">
        <title>Complex archaea that bridge the gap between prokaryotes and eukaryotes.</title>
        <authorList>
            <person name="Spang A."/>
            <person name="Saw J.H."/>
            <person name="Jorgensen S.L."/>
            <person name="Zaremba-Niedzwiedzka K."/>
            <person name="Martijn J."/>
            <person name="Lind A.E."/>
            <person name="van Eijk R."/>
            <person name="Schleper C."/>
            <person name="Guy L."/>
            <person name="Ettema T.J."/>
        </authorList>
    </citation>
    <scope>NUCLEOTIDE SEQUENCE</scope>
</reference>
<organism evidence="2">
    <name type="scientific">marine sediment metagenome</name>
    <dbReference type="NCBI Taxonomy" id="412755"/>
    <lineage>
        <taxon>unclassified sequences</taxon>
        <taxon>metagenomes</taxon>
        <taxon>ecological metagenomes</taxon>
    </lineage>
</organism>
<name>A0A0F9PRD5_9ZZZZ</name>
<feature type="transmembrane region" description="Helical" evidence="1">
    <location>
        <begin position="31"/>
        <end position="49"/>
    </location>
</feature>
<accession>A0A0F9PRD5</accession>
<comment type="caution">
    <text evidence="2">The sequence shown here is derived from an EMBL/GenBank/DDBJ whole genome shotgun (WGS) entry which is preliminary data.</text>
</comment>
<keyword evidence="1" id="KW-0812">Transmembrane</keyword>
<protein>
    <submittedName>
        <fullName evidence="2">Uncharacterized protein</fullName>
    </submittedName>
</protein>
<dbReference type="EMBL" id="LAZR01005970">
    <property type="protein sequence ID" value="KKM95727.1"/>
    <property type="molecule type" value="Genomic_DNA"/>
</dbReference>
<gene>
    <name evidence="2" type="ORF">LCGC14_1185390</name>
</gene>
<proteinExistence type="predicted"/>
<feature type="transmembrane region" description="Helical" evidence="1">
    <location>
        <begin position="7"/>
        <end position="25"/>
    </location>
</feature>
<keyword evidence="1" id="KW-0472">Membrane</keyword>
<keyword evidence="1" id="KW-1133">Transmembrane helix</keyword>
<sequence>MQTIVAVLLIKVGIFLFGFGVLYTFAEPGLAATIGFLTGWALGASWLLWPRDA</sequence>
<evidence type="ECO:0000256" key="1">
    <source>
        <dbReference type="SAM" id="Phobius"/>
    </source>
</evidence>
<dbReference type="AlphaFoldDB" id="A0A0F9PRD5"/>
<evidence type="ECO:0000313" key="2">
    <source>
        <dbReference type="EMBL" id="KKM95727.1"/>
    </source>
</evidence>